<feature type="transmembrane region" description="Helical" evidence="1">
    <location>
        <begin position="121"/>
        <end position="141"/>
    </location>
</feature>
<evidence type="ECO:0000256" key="1">
    <source>
        <dbReference type="SAM" id="Phobius"/>
    </source>
</evidence>
<feature type="transmembrane region" description="Helical" evidence="1">
    <location>
        <begin position="5"/>
        <end position="23"/>
    </location>
</feature>
<accession>A0A1I4MTE4</accession>
<keyword evidence="3" id="KW-1185">Reference proteome</keyword>
<keyword evidence="1" id="KW-1133">Transmembrane helix</keyword>
<sequence length="148" mass="17225">MPIRLIVLFIVNIVNIYFVKIFTVEPDVISGNGNLGVLFLIIGYILLLFFSIELRKVIRYKYLISKRLNLIILLVSILILAITILSEYRYVVDLINQLGGFGNPESVIYRLSFLNQYTNTMFLNIYIFIIIISLIMMINSVEKLFHKQ</sequence>
<dbReference type="EMBL" id="FOTR01000007">
    <property type="protein sequence ID" value="SFM06326.1"/>
    <property type="molecule type" value="Genomic_DNA"/>
</dbReference>
<dbReference type="STRING" id="334253.SAMN04487943_10771"/>
<evidence type="ECO:0000313" key="3">
    <source>
        <dbReference type="Proteomes" id="UP000198565"/>
    </source>
</evidence>
<reference evidence="3" key="1">
    <citation type="submission" date="2016-10" db="EMBL/GenBank/DDBJ databases">
        <authorList>
            <person name="Varghese N."/>
            <person name="Submissions S."/>
        </authorList>
    </citation>
    <scope>NUCLEOTIDE SEQUENCE [LARGE SCALE GENOMIC DNA]</scope>
    <source>
        <strain evidence="3">CGMCC 1.4250</strain>
    </source>
</reference>
<organism evidence="2 3">
    <name type="scientific">Gracilibacillus orientalis</name>
    <dbReference type="NCBI Taxonomy" id="334253"/>
    <lineage>
        <taxon>Bacteria</taxon>
        <taxon>Bacillati</taxon>
        <taxon>Bacillota</taxon>
        <taxon>Bacilli</taxon>
        <taxon>Bacillales</taxon>
        <taxon>Bacillaceae</taxon>
        <taxon>Gracilibacillus</taxon>
    </lineage>
</organism>
<dbReference type="AlphaFoldDB" id="A0A1I4MTE4"/>
<dbReference type="OrthoDB" id="2617300at2"/>
<proteinExistence type="predicted"/>
<gene>
    <name evidence="2" type="ORF">SAMN04487943_10771</name>
</gene>
<feature type="transmembrane region" description="Helical" evidence="1">
    <location>
        <begin position="67"/>
        <end position="86"/>
    </location>
</feature>
<dbReference type="RefSeq" id="WP_091484156.1">
    <property type="nucleotide sequence ID" value="NZ_FOTR01000007.1"/>
</dbReference>
<dbReference type="Proteomes" id="UP000198565">
    <property type="component" value="Unassembled WGS sequence"/>
</dbReference>
<keyword evidence="1" id="KW-0472">Membrane</keyword>
<protein>
    <submittedName>
        <fullName evidence="2">Uncharacterized protein</fullName>
    </submittedName>
</protein>
<keyword evidence="1" id="KW-0812">Transmembrane</keyword>
<feature type="transmembrane region" description="Helical" evidence="1">
    <location>
        <begin position="35"/>
        <end position="55"/>
    </location>
</feature>
<name>A0A1I4MTE4_9BACI</name>
<evidence type="ECO:0000313" key="2">
    <source>
        <dbReference type="EMBL" id="SFM06326.1"/>
    </source>
</evidence>